<accession>A0A6J1WMP6</accession>
<name>A0A6J1WMP6_GALME</name>
<organism evidence="2 3">
    <name type="scientific">Galleria mellonella</name>
    <name type="common">Greater wax moth</name>
    <dbReference type="NCBI Taxonomy" id="7137"/>
    <lineage>
        <taxon>Eukaryota</taxon>
        <taxon>Metazoa</taxon>
        <taxon>Ecdysozoa</taxon>
        <taxon>Arthropoda</taxon>
        <taxon>Hexapoda</taxon>
        <taxon>Insecta</taxon>
        <taxon>Pterygota</taxon>
        <taxon>Neoptera</taxon>
        <taxon>Endopterygota</taxon>
        <taxon>Lepidoptera</taxon>
        <taxon>Glossata</taxon>
        <taxon>Ditrysia</taxon>
        <taxon>Pyraloidea</taxon>
        <taxon>Pyralidae</taxon>
        <taxon>Galleriinae</taxon>
        <taxon>Galleria</taxon>
    </lineage>
</organism>
<dbReference type="KEGG" id="gmw:113512739"/>
<feature type="chain" id="PRO_5026994288" evidence="1">
    <location>
        <begin position="18"/>
        <end position="264"/>
    </location>
</feature>
<feature type="signal peptide" evidence="1">
    <location>
        <begin position="1"/>
        <end position="17"/>
    </location>
</feature>
<dbReference type="Proteomes" id="UP001652740">
    <property type="component" value="Unplaced"/>
</dbReference>
<gene>
    <name evidence="3" type="primary">LOC113512739</name>
</gene>
<keyword evidence="2" id="KW-1185">Reference proteome</keyword>
<keyword evidence="1" id="KW-0732">Signal</keyword>
<proteinExistence type="predicted"/>
<dbReference type="RefSeq" id="XP_026752453.1">
    <property type="nucleotide sequence ID" value="XM_026896652.3"/>
</dbReference>
<dbReference type="InParanoid" id="A0A6J1WMP6"/>
<dbReference type="OrthoDB" id="6575720at2759"/>
<evidence type="ECO:0000313" key="2">
    <source>
        <dbReference type="Proteomes" id="UP001652740"/>
    </source>
</evidence>
<dbReference type="AlphaFoldDB" id="A0A6J1WMP6"/>
<sequence length="264" mass="29724">MATHVFLFFLAIQMATGSENYRSDGFLDKLSNGMKIANDLLGPESLALKVADFVVKAFQTGNRPPPAYRRPTLNNINEDSYEDVQENKPNYYVNEAPNPVNPLRYLVKLMGLQTNQISAVAVNALVFVAQMISTFFTGPKRSHGQYRSEDPTNWILNKNSGRLQELINTAKNESILYDIDELIKQQGSDEETSCIRLLVCKITPYVHKMQNAVFGENNSSNADNGNLRDLRGSAVMYRHLPTADEVKATSDICERRHKDCDLNE</sequence>
<evidence type="ECO:0000313" key="3">
    <source>
        <dbReference type="RefSeq" id="XP_026752453.1"/>
    </source>
</evidence>
<dbReference type="GeneID" id="113512739"/>
<reference evidence="3" key="1">
    <citation type="submission" date="2025-08" db="UniProtKB">
        <authorList>
            <consortium name="RefSeq"/>
        </authorList>
    </citation>
    <scope>IDENTIFICATION</scope>
    <source>
        <tissue evidence="3">Whole larvae</tissue>
    </source>
</reference>
<protein>
    <submittedName>
        <fullName evidence="3">Uncharacterized protein LOC113512739</fullName>
    </submittedName>
</protein>
<evidence type="ECO:0000256" key="1">
    <source>
        <dbReference type="SAM" id="SignalP"/>
    </source>
</evidence>